<dbReference type="Proteomes" id="UP000237000">
    <property type="component" value="Unassembled WGS sequence"/>
</dbReference>
<proteinExistence type="predicted"/>
<organism evidence="1 2">
    <name type="scientific">Trema orientale</name>
    <name type="common">Charcoal tree</name>
    <name type="synonym">Celtis orientalis</name>
    <dbReference type="NCBI Taxonomy" id="63057"/>
    <lineage>
        <taxon>Eukaryota</taxon>
        <taxon>Viridiplantae</taxon>
        <taxon>Streptophyta</taxon>
        <taxon>Embryophyta</taxon>
        <taxon>Tracheophyta</taxon>
        <taxon>Spermatophyta</taxon>
        <taxon>Magnoliopsida</taxon>
        <taxon>eudicotyledons</taxon>
        <taxon>Gunneridae</taxon>
        <taxon>Pentapetalae</taxon>
        <taxon>rosids</taxon>
        <taxon>fabids</taxon>
        <taxon>Rosales</taxon>
        <taxon>Cannabaceae</taxon>
        <taxon>Trema</taxon>
    </lineage>
</organism>
<dbReference type="InParanoid" id="A0A2P5A4L5"/>
<evidence type="ECO:0000313" key="2">
    <source>
        <dbReference type="Proteomes" id="UP000237000"/>
    </source>
</evidence>
<name>A0A2P5A4L5_TREOI</name>
<keyword evidence="2" id="KW-1185">Reference proteome</keyword>
<accession>A0A2P5A4L5</accession>
<reference evidence="2" key="1">
    <citation type="submission" date="2016-06" db="EMBL/GenBank/DDBJ databases">
        <title>Parallel loss of symbiosis genes in relatives of nitrogen-fixing non-legume Parasponia.</title>
        <authorList>
            <person name="Van Velzen R."/>
            <person name="Holmer R."/>
            <person name="Bu F."/>
            <person name="Rutten L."/>
            <person name="Van Zeijl A."/>
            <person name="Liu W."/>
            <person name="Santuari L."/>
            <person name="Cao Q."/>
            <person name="Sharma T."/>
            <person name="Shen D."/>
            <person name="Roswanjaya Y."/>
            <person name="Wardhani T."/>
            <person name="Kalhor M.S."/>
            <person name="Jansen J."/>
            <person name="Van den Hoogen J."/>
            <person name="Gungor B."/>
            <person name="Hartog M."/>
            <person name="Hontelez J."/>
            <person name="Verver J."/>
            <person name="Yang W.-C."/>
            <person name="Schijlen E."/>
            <person name="Repin R."/>
            <person name="Schilthuizen M."/>
            <person name="Schranz E."/>
            <person name="Heidstra R."/>
            <person name="Miyata K."/>
            <person name="Fedorova E."/>
            <person name="Kohlen W."/>
            <person name="Bisseling T."/>
            <person name="Smit S."/>
            <person name="Geurts R."/>
        </authorList>
    </citation>
    <scope>NUCLEOTIDE SEQUENCE [LARGE SCALE GENOMIC DNA]</scope>
    <source>
        <strain evidence="2">cv. RG33-2</strain>
    </source>
</reference>
<protein>
    <submittedName>
        <fullName evidence="1">Uncharacterized protein</fullName>
    </submittedName>
</protein>
<dbReference type="EMBL" id="JXTC01001342">
    <property type="protein sequence ID" value="PON31487.1"/>
    <property type="molecule type" value="Genomic_DNA"/>
</dbReference>
<gene>
    <name evidence="1" type="ORF">TorRG33x02_357680</name>
</gene>
<evidence type="ECO:0000313" key="1">
    <source>
        <dbReference type="EMBL" id="PON31487.1"/>
    </source>
</evidence>
<comment type="caution">
    <text evidence="1">The sequence shown here is derived from an EMBL/GenBank/DDBJ whole genome shotgun (WGS) entry which is preliminary data.</text>
</comment>
<sequence>MNRWEERFEKVESGLQYVFSSKLILFLCLQNHKIENGISNKPKENAFQLQVRSLRTVKGLKAIRTSPFNCSITILTAQSRYFCAYFTLLQQLSNKLQTLDTIFMIELHDQPE</sequence>
<dbReference type="AlphaFoldDB" id="A0A2P5A4L5"/>
<dbReference type="OrthoDB" id="10286229at2759"/>